<dbReference type="Gramene" id="TVU28864">
    <property type="protein sequence ID" value="TVU28864"/>
    <property type="gene ID" value="EJB05_20400"/>
</dbReference>
<sequence>MAKLSVIFVAVALLSLLHSTLQAQGRSVAYGAGEDVSTQWWPLLNTTAAQQLVMHPSAVTLRYCDKCTCCSSGNCQTFNCCMESICELEPSTGLPNKRKCNTKPTSCGCNDSCL</sequence>
<gene>
    <name evidence="2" type="ORF">EJB05_20400</name>
</gene>
<feature type="chain" id="PRO_5023863905" evidence="1">
    <location>
        <begin position="23"/>
        <end position="114"/>
    </location>
</feature>
<dbReference type="AlphaFoldDB" id="A0A5J9V039"/>
<protein>
    <submittedName>
        <fullName evidence="2">Uncharacterized protein</fullName>
    </submittedName>
</protein>
<name>A0A5J9V039_9POAL</name>
<keyword evidence="1" id="KW-0732">Signal</keyword>
<evidence type="ECO:0000313" key="2">
    <source>
        <dbReference type="EMBL" id="TVU28864.1"/>
    </source>
</evidence>
<feature type="non-terminal residue" evidence="2">
    <location>
        <position position="1"/>
    </location>
</feature>
<comment type="caution">
    <text evidence="2">The sequence shown here is derived from an EMBL/GenBank/DDBJ whole genome shotgun (WGS) entry which is preliminary data.</text>
</comment>
<keyword evidence="3" id="KW-1185">Reference proteome</keyword>
<dbReference type="EMBL" id="RWGY01000011">
    <property type="protein sequence ID" value="TVU28864.1"/>
    <property type="molecule type" value="Genomic_DNA"/>
</dbReference>
<evidence type="ECO:0000256" key="1">
    <source>
        <dbReference type="SAM" id="SignalP"/>
    </source>
</evidence>
<feature type="signal peptide" evidence="1">
    <location>
        <begin position="1"/>
        <end position="22"/>
    </location>
</feature>
<organism evidence="2 3">
    <name type="scientific">Eragrostis curvula</name>
    <name type="common">weeping love grass</name>
    <dbReference type="NCBI Taxonomy" id="38414"/>
    <lineage>
        <taxon>Eukaryota</taxon>
        <taxon>Viridiplantae</taxon>
        <taxon>Streptophyta</taxon>
        <taxon>Embryophyta</taxon>
        <taxon>Tracheophyta</taxon>
        <taxon>Spermatophyta</taxon>
        <taxon>Magnoliopsida</taxon>
        <taxon>Liliopsida</taxon>
        <taxon>Poales</taxon>
        <taxon>Poaceae</taxon>
        <taxon>PACMAD clade</taxon>
        <taxon>Chloridoideae</taxon>
        <taxon>Eragrostideae</taxon>
        <taxon>Eragrostidinae</taxon>
        <taxon>Eragrostis</taxon>
    </lineage>
</organism>
<reference evidence="2 3" key="1">
    <citation type="journal article" date="2019" name="Sci. Rep.">
        <title>A high-quality genome of Eragrostis curvula grass provides insights into Poaceae evolution and supports new strategies to enhance forage quality.</title>
        <authorList>
            <person name="Carballo J."/>
            <person name="Santos B.A.C.M."/>
            <person name="Zappacosta D."/>
            <person name="Garbus I."/>
            <person name="Selva J.P."/>
            <person name="Gallo C.A."/>
            <person name="Diaz A."/>
            <person name="Albertini E."/>
            <person name="Caccamo M."/>
            <person name="Echenique V."/>
        </authorList>
    </citation>
    <scope>NUCLEOTIDE SEQUENCE [LARGE SCALE GENOMIC DNA]</scope>
    <source>
        <strain evidence="3">cv. Victoria</strain>
        <tissue evidence="2">Leaf</tissue>
    </source>
</reference>
<evidence type="ECO:0000313" key="3">
    <source>
        <dbReference type="Proteomes" id="UP000324897"/>
    </source>
</evidence>
<accession>A0A5J9V039</accession>
<dbReference type="Proteomes" id="UP000324897">
    <property type="component" value="Chromosome 1"/>
</dbReference>
<proteinExistence type="predicted"/>